<evidence type="ECO:0000313" key="6">
    <source>
        <dbReference type="Proteomes" id="UP000277294"/>
    </source>
</evidence>
<dbReference type="SUPFAM" id="SSF52518">
    <property type="entry name" value="Thiamin diphosphate-binding fold (THDP-binding)"/>
    <property type="match status" value="2"/>
</dbReference>
<gene>
    <name evidence="5" type="primary">ilvX_3</name>
    <name evidence="5" type="ORF">PIGHUM_03140</name>
</gene>
<protein>
    <submittedName>
        <fullName evidence="5">Acetolactate synthase large subunit IlvX</fullName>
        <ecNumber evidence="5">2.2.1.6</ecNumber>
    </submittedName>
</protein>
<feature type="domain" description="Thiamine pyrophosphate enzyme N-terminal TPP-binding" evidence="4">
    <location>
        <begin position="9"/>
        <end position="113"/>
    </location>
</feature>
<dbReference type="GO" id="GO:0030976">
    <property type="term" value="F:thiamine pyrophosphate binding"/>
    <property type="evidence" value="ECO:0007669"/>
    <property type="project" value="InterPro"/>
</dbReference>
<dbReference type="CDD" id="cd02002">
    <property type="entry name" value="TPP_BFDC"/>
    <property type="match status" value="1"/>
</dbReference>
<dbReference type="SUPFAM" id="SSF52467">
    <property type="entry name" value="DHS-like NAD/FAD-binding domain"/>
    <property type="match status" value="1"/>
</dbReference>
<dbReference type="RefSeq" id="WP_124080524.1">
    <property type="nucleotide sequence ID" value="NZ_UWPJ01000024.1"/>
</dbReference>
<feature type="domain" description="Thiamine pyrophosphate enzyme TPP-binding" evidence="3">
    <location>
        <begin position="391"/>
        <end position="519"/>
    </location>
</feature>
<dbReference type="Gene3D" id="3.40.50.970">
    <property type="match status" value="2"/>
</dbReference>
<dbReference type="InterPro" id="IPR029035">
    <property type="entry name" value="DHS-like_NAD/FAD-binding_dom"/>
</dbReference>
<sequence>MAHVPATRNGASWLFESAADAGIDVCFANPGTTELPMVAAMEAVPRLRPVLCLFEGVCSGAADGYYRIAQRPAMTLTHLGPGFANAIANLHNARRAGSSILNVIGDHMTWHVDADPPLASDIASLAAPVSRAYHRADSVDALQRSVAAALDGVLGEEGGIHTLTMPMDIQTASIAYAPYRPPRGASSPRHDGLGLDIAAKAIRAGRKVLLLLGGDALFEESLRHVGKLAGRTNVSVMGETFPARSEHGKGLPAIGRMHPDARHAHEWLHGFDLVVLVGAARPVAFFGTEGVPSFLGDSEKFITLHAGAKGAAEALAALAQALGPAPAMPPAGAGLPDWRALDGRLTPESAALIVATHLPEQAIISAEGKTLAFPFNRLAHLANRHSTIVLTGGAIGQGIPAALGAAIAAPSRKVVGLQSDGSAMYTLQALWSMARTKSDVTICIAANQRYQILEDEMRRTGHDLTNPDVTALLDLSDPGVDWAALAGSLGVESMRVRTNDEMDRAFARSMRERGPRLIQLCLDA</sequence>
<keyword evidence="2" id="KW-0786">Thiamine pyrophosphate</keyword>
<accession>A0A3P4B615</accession>
<evidence type="ECO:0000313" key="5">
    <source>
        <dbReference type="EMBL" id="VCU71060.1"/>
    </source>
</evidence>
<dbReference type="Gene3D" id="3.40.50.1220">
    <property type="entry name" value="TPP-binding domain"/>
    <property type="match status" value="1"/>
</dbReference>
<dbReference type="NCBIfam" id="NF005760">
    <property type="entry name" value="PRK07586.1"/>
    <property type="match status" value="1"/>
</dbReference>
<dbReference type="InterPro" id="IPR029061">
    <property type="entry name" value="THDP-binding"/>
</dbReference>
<evidence type="ECO:0000256" key="1">
    <source>
        <dbReference type="ARBA" id="ARBA00007812"/>
    </source>
</evidence>
<dbReference type="Pfam" id="PF02775">
    <property type="entry name" value="TPP_enzyme_C"/>
    <property type="match status" value="1"/>
</dbReference>
<dbReference type="EMBL" id="UWPJ01000024">
    <property type="protein sequence ID" value="VCU71060.1"/>
    <property type="molecule type" value="Genomic_DNA"/>
</dbReference>
<dbReference type="AlphaFoldDB" id="A0A3P4B615"/>
<dbReference type="GO" id="GO:0003984">
    <property type="term" value="F:acetolactate synthase activity"/>
    <property type="evidence" value="ECO:0007669"/>
    <property type="project" value="UniProtKB-EC"/>
</dbReference>
<dbReference type="PANTHER" id="PTHR18968:SF86">
    <property type="entry name" value="ACETOLACTATE SYNTHASE LARGE SUBUNIT ILVX-RELATED"/>
    <property type="match status" value="1"/>
</dbReference>
<dbReference type="Proteomes" id="UP000277294">
    <property type="component" value="Unassembled WGS sequence"/>
</dbReference>
<evidence type="ECO:0000259" key="3">
    <source>
        <dbReference type="Pfam" id="PF02775"/>
    </source>
</evidence>
<dbReference type="GO" id="GO:0050660">
    <property type="term" value="F:flavin adenine dinucleotide binding"/>
    <property type="evidence" value="ECO:0007669"/>
    <property type="project" value="TreeGrafter"/>
</dbReference>
<name>A0A3P4B615_9BURK</name>
<dbReference type="InterPro" id="IPR011766">
    <property type="entry name" value="TPP_enzyme_TPP-bd"/>
</dbReference>
<evidence type="ECO:0000256" key="2">
    <source>
        <dbReference type="ARBA" id="ARBA00023052"/>
    </source>
</evidence>
<dbReference type="OrthoDB" id="2254214at2"/>
<dbReference type="InterPro" id="IPR012001">
    <property type="entry name" value="Thiamin_PyroP_enz_TPP-bd_dom"/>
</dbReference>
<dbReference type="Pfam" id="PF02776">
    <property type="entry name" value="TPP_enzyme_N"/>
    <property type="match status" value="1"/>
</dbReference>
<proteinExistence type="inferred from homology"/>
<keyword evidence="5" id="KW-0808">Transferase</keyword>
<dbReference type="InterPro" id="IPR045229">
    <property type="entry name" value="TPP_enz"/>
</dbReference>
<dbReference type="GO" id="GO:0044281">
    <property type="term" value="P:small molecule metabolic process"/>
    <property type="evidence" value="ECO:0007669"/>
    <property type="project" value="UniProtKB-ARBA"/>
</dbReference>
<organism evidence="5 6">
    <name type="scientific">Pigmentiphaga humi</name>
    <dbReference type="NCBI Taxonomy" id="2478468"/>
    <lineage>
        <taxon>Bacteria</taxon>
        <taxon>Pseudomonadati</taxon>
        <taxon>Pseudomonadota</taxon>
        <taxon>Betaproteobacteria</taxon>
        <taxon>Burkholderiales</taxon>
        <taxon>Alcaligenaceae</taxon>
        <taxon>Pigmentiphaga</taxon>
    </lineage>
</organism>
<dbReference type="EC" id="2.2.1.6" evidence="5"/>
<dbReference type="CDD" id="cd07035">
    <property type="entry name" value="TPP_PYR_POX_like"/>
    <property type="match status" value="1"/>
</dbReference>
<evidence type="ECO:0000259" key="4">
    <source>
        <dbReference type="Pfam" id="PF02776"/>
    </source>
</evidence>
<dbReference type="PANTHER" id="PTHR18968">
    <property type="entry name" value="THIAMINE PYROPHOSPHATE ENZYMES"/>
    <property type="match status" value="1"/>
</dbReference>
<reference evidence="5 6" key="1">
    <citation type="submission" date="2018-10" db="EMBL/GenBank/DDBJ databases">
        <authorList>
            <person name="Criscuolo A."/>
        </authorList>
    </citation>
    <scope>NUCLEOTIDE SEQUENCE [LARGE SCALE GENOMIC DNA]</scope>
    <source>
        <strain evidence="5">DnA1</strain>
    </source>
</reference>
<keyword evidence="6" id="KW-1185">Reference proteome</keyword>
<comment type="similarity">
    <text evidence="1">Belongs to the TPP enzyme family.</text>
</comment>